<feature type="compositionally biased region" description="Polar residues" evidence="1">
    <location>
        <begin position="1"/>
        <end position="10"/>
    </location>
</feature>
<protein>
    <submittedName>
        <fullName evidence="2">Predicted protein</fullName>
    </submittedName>
</protein>
<dbReference type="KEGG" id="lbc:LACBIDRAFT_330675"/>
<dbReference type="HOGENOM" id="CLU_990682_0_0_1"/>
<reference evidence="2 3" key="1">
    <citation type="journal article" date="2008" name="Nature">
        <title>The genome of Laccaria bicolor provides insights into mycorrhizal symbiosis.</title>
        <authorList>
            <person name="Martin F."/>
            <person name="Aerts A."/>
            <person name="Ahren D."/>
            <person name="Brun A."/>
            <person name="Danchin E.G.J."/>
            <person name="Duchaussoy F."/>
            <person name="Gibon J."/>
            <person name="Kohler A."/>
            <person name="Lindquist E."/>
            <person name="Pereda V."/>
            <person name="Salamov A."/>
            <person name="Shapiro H.J."/>
            <person name="Wuyts J."/>
            <person name="Blaudez D."/>
            <person name="Buee M."/>
            <person name="Brokstein P."/>
            <person name="Canbaeck B."/>
            <person name="Cohen D."/>
            <person name="Courty P.E."/>
            <person name="Coutinho P.M."/>
            <person name="Delaruelle C."/>
            <person name="Detter J.C."/>
            <person name="Deveau A."/>
            <person name="DiFazio S."/>
            <person name="Duplessis S."/>
            <person name="Fraissinet-Tachet L."/>
            <person name="Lucic E."/>
            <person name="Frey-Klett P."/>
            <person name="Fourrey C."/>
            <person name="Feussner I."/>
            <person name="Gay G."/>
            <person name="Grimwood J."/>
            <person name="Hoegger P.J."/>
            <person name="Jain P."/>
            <person name="Kilaru S."/>
            <person name="Labbe J."/>
            <person name="Lin Y.C."/>
            <person name="Legue V."/>
            <person name="Le Tacon F."/>
            <person name="Marmeisse R."/>
            <person name="Melayah D."/>
            <person name="Montanini B."/>
            <person name="Muratet M."/>
            <person name="Nehls U."/>
            <person name="Niculita-Hirzel H."/>
            <person name="Oudot-Le Secq M.P."/>
            <person name="Peter M."/>
            <person name="Quesneville H."/>
            <person name="Rajashekar B."/>
            <person name="Reich M."/>
            <person name="Rouhier N."/>
            <person name="Schmutz J."/>
            <person name="Yin T."/>
            <person name="Chalot M."/>
            <person name="Henrissat B."/>
            <person name="Kuees U."/>
            <person name="Lucas S."/>
            <person name="Van de Peer Y."/>
            <person name="Podila G.K."/>
            <person name="Polle A."/>
            <person name="Pukkila P.J."/>
            <person name="Richardson P.M."/>
            <person name="Rouze P."/>
            <person name="Sanders I.R."/>
            <person name="Stajich J.E."/>
            <person name="Tunlid A."/>
            <person name="Tuskan G."/>
            <person name="Grigoriev I.V."/>
        </authorList>
    </citation>
    <scope>NUCLEOTIDE SEQUENCE [LARGE SCALE GENOMIC DNA]</scope>
    <source>
        <strain evidence="3">S238N-H82 / ATCC MYA-4686</strain>
    </source>
</reference>
<keyword evidence="3" id="KW-1185">Reference proteome</keyword>
<feature type="region of interest" description="Disordered" evidence="1">
    <location>
        <begin position="1"/>
        <end position="22"/>
    </location>
</feature>
<accession>B0DM35</accession>
<organism evidence="3">
    <name type="scientific">Laccaria bicolor (strain S238N-H82 / ATCC MYA-4686)</name>
    <name type="common">Bicoloured deceiver</name>
    <name type="synonym">Laccaria laccata var. bicolor</name>
    <dbReference type="NCBI Taxonomy" id="486041"/>
    <lineage>
        <taxon>Eukaryota</taxon>
        <taxon>Fungi</taxon>
        <taxon>Dikarya</taxon>
        <taxon>Basidiomycota</taxon>
        <taxon>Agaricomycotina</taxon>
        <taxon>Agaricomycetes</taxon>
        <taxon>Agaricomycetidae</taxon>
        <taxon>Agaricales</taxon>
        <taxon>Agaricineae</taxon>
        <taxon>Hydnangiaceae</taxon>
        <taxon>Laccaria</taxon>
    </lineage>
</organism>
<dbReference type="EMBL" id="DS547118">
    <property type="protein sequence ID" value="EDR04497.1"/>
    <property type="molecule type" value="Genomic_DNA"/>
</dbReference>
<dbReference type="AlphaFoldDB" id="B0DM35"/>
<dbReference type="GeneID" id="6080606"/>
<dbReference type="OrthoDB" id="47801at2759"/>
<sequence length="281" mass="30752">MTSSTVQTMPGPSEMPASPALSHSNSSFSLRNFVAEEDGFSAAMVKSADICTIALFEVLCSFDKEYAGFVANPPTREFIARTDKRTRAFEGMLVAASLSTASESESSSGSRIHPSIPRLFTVSHLPSVMYAFLSHTLGTERDWVVHGEIYVAMVGVIKHLTSSFESGSGGAGPAGVVREPVRSVEESCGVQTWMWDRGEVVWHFGGTYVTVANTEKMPSFQHFALLFIYVGSYVRIPRGHSYDQKENSPVISHETTAEKVGYSYHTQDICMRSAILLKSLI</sequence>
<dbReference type="RefSeq" id="XP_001885016.1">
    <property type="nucleotide sequence ID" value="XM_001884981.1"/>
</dbReference>
<evidence type="ECO:0000313" key="2">
    <source>
        <dbReference type="EMBL" id="EDR04497.1"/>
    </source>
</evidence>
<dbReference type="InParanoid" id="B0DM35"/>
<evidence type="ECO:0000256" key="1">
    <source>
        <dbReference type="SAM" id="MobiDB-lite"/>
    </source>
</evidence>
<evidence type="ECO:0000313" key="3">
    <source>
        <dbReference type="Proteomes" id="UP000001194"/>
    </source>
</evidence>
<name>B0DM35_LACBS</name>
<proteinExistence type="predicted"/>
<gene>
    <name evidence="2" type="ORF">LACBIDRAFT_330675</name>
</gene>
<dbReference type="Proteomes" id="UP000001194">
    <property type="component" value="Unassembled WGS sequence"/>
</dbReference>